<keyword evidence="2 6" id="KW-0963">Cytoplasm</keyword>
<keyword evidence="9" id="KW-1185">Reference proteome</keyword>
<dbReference type="Gene3D" id="1.10.287.1040">
    <property type="entry name" value="Exonuclease VII, small subunit"/>
    <property type="match status" value="1"/>
</dbReference>
<protein>
    <recommendedName>
        <fullName evidence="6">Exodeoxyribonuclease 7 small subunit</fullName>
        <ecNumber evidence="6">3.1.11.6</ecNumber>
    </recommendedName>
    <alternativeName>
        <fullName evidence="6">Exodeoxyribonuclease VII small subunit</fullName>
        <shortName evidence="6">Exonuclease VII small subunit</shortName>
    </alternativeName>
</protein>
<evidence type="ECO:0000256" key="7">
    <source>
        <dbReference type="SAM" id="Coils"/>
    </source>
</evidence>
<dbReference type="SUPFAM" id="SSF116842">
    <property type="entry name" value="XseB-like"/>
    <property type="match status" value="1"/>
</dbReference>
<dbReference type="Proteomes" id="UP000287502">
    <property type="component" value="Chromosome"/>
</dbReference>
<proteinExistence type="inferred from homology"/>
<dbReference type="EMBL" id="CP035108">
    <property type="protein sequence ID" value="QAR33577.1"/>
    <property type="molecule type" value="Genomic_DNA"/>
</dbReference>
<dbReference type="EC" id="3.1.11.6" evidence="6"/>
<evidence type="ECO:0000313" key="8">
    <source>
        <dbReference type="EMBL" id="QAR33577.1"/>
    </source>
</evidence>
<dbReference type="Pfam" id="PF02609">
    <property type="entry name" value="Exonuc_VII_S"/>
    <property type="match status" value="1"/>
</dbReference>
<dbReference type="GO" id="GO:0008855">
    <property type="term" value="F:exodeoxyribonuclease VII activity"/>
    <property type="evidence" value="ECO:0007669"/>
    <property type="project" value="UniProtKB-UniRule"/>
</dbReference>
<keyword evidence="4 6" id="KW-0378">Hydrolase</keyword>
<dbReference type="HAMAP" id="MF_00337">
    <property type="entry name" value="Exonuc_7_S"/>
    <property type="match status" value="1"/>
</dbReference>
<evidence type="ECO:0000313" key="9">
    <source>
        <dbReference type="Proteomes" id="UP000287502"/>
    </source>
</evidence>
<dbReference type="PANTHER" id="PTHR34137:SF1">
    <property type="entry name" value="EXODEOXYRIBONUCLEASE 7 SMALL SUBUNIT"/>
    <property type="match status" value="1"/>
</dbReference>
<evidence type="ECO:0000256" key="1">
    <source>
        <dbReference type="ARBA" id="ARBA00009998"/>
    </source>
</evidence>
<comment type="subcellular location">
    <subcellularLocation>
        <location evidence="6">Cytoplasm</location>
    </subcellularLocation>
</comment>
<sequence length="75" mass="8555">MKETGAFETKLKRLEEIVEKLENSELDIETTLALFQEGMQLGRESRKMLDEIEIKVNKVLSADSEGNVRTEPADE</sequence>
<comment type="function">
    <text evidence="6">Bidirectionally degrades single-stranded DNA into large acid-insoluble oligonucleotides, which are then degraded further into small acid-soluble oligonucleotides.</text>
</comment>
<evidence type="ECO:0000256" key="6">
    <source>
        <dbReference type="HAMAP-Rule" id="MF_00337"/>
    </source>
</evidence>
<evidence type="ECO:0000256" key="2">
    <source>
        <dbReference type="ARBA" id="ARBA00022490"/>
    </source>
</evidence>
<dbReference type="PANTHER" id="PTHR34137">
    <property type="entry name" value="EXODEOXYRIBONUCLEASE 7 SMALL SUBUNIT"/>
    <property type="match status" value="1"/>
</dbReference>
<evidence type="ECO:0000256" key="3">
    <source>
        <dbReference type="ARBA" id="ARBA00022722"/>
    </source>
</evidence>
<dbReference type="KEGG" id="gtl:EP073_09240"/>
<keyword evidence="5 6" id="KW-0269">Exonuclease</keyword>
<comment type="subunit">
    <text evidence="6">Heterooligomer composed of large and small subunits.</text>
</comment>
<dbReference type="InterPro" id="IPR003761">
    <property type="entry name" value="Exonuc_VII_S"/>
</dbReference>
<name>A0A410JZI0_9BACT</name>
<dbReference type="GO" id="GO:0005829">
    <property type="term" value="C:cytosol"/>
    <property type="evidence" value="ECO:0007669"/>
    <property type="project" value="TreeGrafter"/>
</dbReference>
<organism evidence="8 9">
    <name type="scientific">Geovibrio thiophilus</name>
    <dbReference type="NCBI Taxonomy" id="139438"/>
    <lineage>
        <taxon>Bacteria</taxon>
        <taxon>Pseudomonadati</taxon>
        <taxon>Deferribacterota</taxon>
        <taxon>Deferribacteres</taxon>
        <taxon>Deferribacterales</taxon>
        <taxon>Geovibrionaceae</taxon>
        <taxon>Geovibrio</taxon>
    </lineage>
</organism>
<accession>A0A410JZI0</accession>
<dbReference type="NCBIfam" id="TIGR01280">
    <property type="entry name" value="xseB"/>
    <property type="match status" value="1"/>
</dbReference>
<comment type="catalytic activity">
    <reaction evidence="6">
        <text>Exonucleolytic cleavage in either 5'- to 3'- or 3'- to 5'-direction to yield nucleoside 5'-phosphates.</text>
        <dbReference type="EC" id="3.1.11.6"/>
    </reaction>
</comment>
<reference evidence="8 9" key="1">
    <citation type="submission" date="2019-01" db="EMBL/GenBank/DDBJ databases">
        <title>Geovibrio thiophilus DSM 11263, complete genome.</title>
        <authorList>
            <person name="Spring S."/>
            <person name="Bunk B."/>
            <person name="Sproer C."/>
        </authorList>
    </citation>
    <scope>NUCLEOTIDE SEQUENCE [LARGE SCALE GENOMIC DNA]</scope>
    <source>
        <strain evidence="8 9">DSM 11263</strain>
    </source>
</reference>
<keyword evidence="7" id="KW-0175">Coiled coil</keyword>
<dbReference type="InterPro" id="IPR037004">
    <property type="entry name" value="Exonuc_VII_ssu_sf"/>
</dbReference>
<comment type="similarity">
    <text evidence="1 6">Belongs to the XseB family.</text>
</comment>
<dbReference type="PIRSF" id="PIRSF006488">
    <property type="entry name" value="Exonuc_VII_S"/>
    <property type="match status" value="1"/>
</dbReference>
<dbReference type="GO" id="GO:0006308">
    <property type="term" value="P:DNA catabolic process"/>
    <property type="evidence" value="ECO:0007669"/>
    <property type="project" value="UniProtKB-UniRule"/>
</dbReference>
<evidence type="ECO:0000256" key="5">
    <source>
        <dbReference type="ARBA" id="ARBA00022839"/>
    </source>
</evidence>
<dbReference type="AlphaFoldDB" id="A0A410JZI0"/>
<evidence type="ECO:0000256" key="4">
    <source>
        <dbReference type="ARBA" id="ARBA00022801"/>
    </source>
</evidence>
<dbReference type="GO" id="GO:0009318">
    <property type="term" value="C:exodeoxyribonuclease VII complex"/>
    <property type="evidence" value="ECO:0007669"/>
    <property type="project" value="UniProtKB-UniRule"/>
</dbReference>
<dbReference type="OrthoDB" id="9800452at2"/>
<keyword evidence="3 6" id="KW-0540">Nuclease</keyword>
<gene>
    <name evidence="6 8" type="primary">xseB</name>
    <name evidence="8" type="ORF">EP073_09240</name>
</gene>
<feature type="coiled-coil region" evidence="7">
    <location>
        <begin position="4"/>
        <end position="31"/>
    </location>
</feature>
<dbReference type="RefSeq" id="WP_128466863.1">
    <property type="nucleotide sequence ID" value="NZ_CP035108.1"/>
</dbReference>